<protein>
    <submittedName>
        <fullName evidence="1">Uncharacterized protein</fullName>
    </submittedName>
</protein>
<evidence type="ECO:0000313" key="2">
    <source>
        <dbReference type="Proteomes" id="UP000678393"/>
    </source>
</evidence>
<dbReference type="InterPro" id="IPR009360">
    <property type="entry name" value="Isy1"/>
</dbReference>
<dbReference type="OrthoDB" id="5983780at2759"/>
<dbReference type="GO" id="GO:0000350">
    <property type="term" value="P:generation of catalytic spliceosome for second transesterification step"/>
    <property type="evidence" value="ECO:0007669"/>
    <property type="project" value="InterPro"/>
</dbReference>
<dbReference type="EMBL" id="CAJHNH020003413">
    <property type="protein sequence ID" value="CAG5129245.1"/>
    <property type="molecule type" value="Genomic_DNA"/>
</dbReference>
<comment type="caution">
    <text evidence="1">The sequence shown here is derived from an EMBL/GenBank/DDBJ whole genome shotgun (WGS) entry which is preliminary data.</text>
</comment>
<gene>
    <name evidence="1" type="ORF">CUNI_LOCUS14803</name>
</gene>
<reference evidence="1" key="1">
    <citation type="submission" date="2021-04" db="EMBL/GenBank/DDBJ databases">
        <authorList>
            <consortium name="Molecular Ecology Group"/>
        </authorList>
    </citation>
    <scope>NUCLEOTIDE SEQUENCE</scope>
</reference>
<keyword evidence="2" id="KW-1185">Reference proteome</keyword>
<sequence>MARNEEKQLARLNRLYLQQQKEEELKKRPPRPKLATLNTVEDIKKWLPTVVRDIDFYVKQMEVTCYPQHQIEEFELRIDRLRGEYKAFIRKLHQLEPDLKTTPWCDRPYAGKRRKTEAYTCSESKDDTRQKDSNNLTTFVPLCVPVLKNSSLCQNWYGFEKPKLPYVPELESQLQNEPLQFEFENKLSECRQLETSVGAVKWPDNNSRLSMDECNSQGIGAFEKCSESAVNSVECCNRKVDVSGELTEAGTSTLLHHNTSRSRNLEKCRLPTTHLHTKTEKERITGQRTCDYNVPIKKVCVEDSCASSLGNNSGISVLGSLNIPYTDSSSSSETET</sequence>
<evidence type="ECO:0000313" key="1">
    <source>
        <dbReference type="EMBL" id="CAG5129245.1"/>
    </source>
</evidence>
<organism evidence="1 2">
    <name type="scientific">Candidula unifasciata</name>
    <dbReference type="NCBI Taxonomy" id="100452"/>
    <lineage>
        <taxon>Eukaryota</taxon>
        <taxon>Metazoa</taxon>
        <taxon>Spiralia</taxon>
        <taxon>Lophotrochozoa</taxon>
        <taxon>Mollusca</taxon>
        <taxon>Gastropoda</taxon>
        <taxon>Heterobranchia</taxon>
        <taxon>Euthyneura</taxon>
        <taxon>Panpulmonata</taxon>
        <taxon>Eupulmonata</taxon>
        <taxon>Stylommatophora</taxon>
        <taxon>Helicina</taxon>
        <taxon>Helicoidea</taxon>
        <taxon>Geomitridae</taxon>
        <taxon>Candidula</taxon>
    </lineage>
</organism>
<proteinExistence type="predicted"/>
<dbReference type="AlphaFoldDB" id="A0A8S3ZNA5"/>
<name>A0A8S3ZNA5_9EUPU</name>
<dbReference type="Proteomes" id="UP000678393">
    <property type="component" value="Unassembled WGS sequence"/>
</dbReference>
<dbReference type="Pfam" id="PF06246">
    <property type="entry name" value="Isy1"/>
    <property type="match status" value="1"/>
</dbReference>
<accession>A0A8S3ZNA5</accession>